<dbReference type="Proteomes" id="UP000214646">
    <property type="component" value="Unassembled WGS sequence"/>
</dbReference>
<reference evidence="2" key="1">
    <citation type="submission" date="2017-06" db="EMBL/GenBank/DDBJ databases">
        <title>Genome analysis of Fimbriiglobus ruber SP5, the first member of the order Planctomycetales with confirmed chitinolytic capability.</title>
        <authorList>
            <person name="Ravin N.V."/>
            <person name="Rakitin A.L."/>
            <person name="Ivanova A.A."/>
            <person name="Beletsky A.V."/>
            <person name="Kulichevskaya I.S."/>
            <person name="Mardanov A.V."/>
            <person name="Dedysh S.N."/>
        </authorList>
    </citation>
    <scope>NUCLEOTIDE SEQUENCE [LARGE SCALE GENOMIC DNA]</scope>
    <source>
        <strain evidence="2">SP5</strain>
    </source>
</reference>
<dbReference type="Pfam" id="PF07394">
    <property type="entry name" value="DUF1501"/>
    <property type="match status" value="1"/>
</dbReference>
<evidence type="ECO:0000313" key="1">
    <source>
        <dbReference type="EMBL" id="OWK38700.1"/>
    </source>
</evidence>
<gene>
    <name evidence="1" type="ORF">FRUB_07820</name>
</gene>
<comment type="caution">
    <text evidence="1">The sequence shown here is derived from an EMBL/GenBank/DDBJ whole genome shotgun (WGS) entry which is preliminary data.</text>
</comment>
<dbReference type="AlphaFoldDB" id="A0A225DAV0"/>
<evidence type="ECO:0008006" key="3">
    <source>
        <dbReference type="Google" id="ProtNLM"/>
    </source>
</evidence>
<proteinExistence type="predicted"/>
<organism evidence="1 2">
    <name type="scientific">Fimbriiglobus ruber</name>
    <dbReference type="NCBI Taxonomy" id="1908690"/>
    <lineage>
        <taxon>Bacteria</taxon>
        <taxon>Pseudomonadati</taxon>
        <taxon>Planctomycetota</taxon>
        <taxon>Planctomycetia</taxon>
        <taxon>Gemmatales</taxon>
        <taxon>Gemmataceae</taxon>
        <taxon>Fimbriiglobus</taxon>
    </lineage>
</organism>
<keyword evidence="2" id="KW-1185">Reference proteome</keyword>
<name>A0A225DAV0_9BACT</name>
<dbReference type="InterPro" id="IPR010869">
    <property type="entry name" value="DUF1501"/>
</dbReference>
<dbReference type="EMBL" id="NIDE01000014">
    <property type="protein sequence ID" value="OWK38700.1"/>
    <property type="molecule type" value="Genomic_DNA"/>
</dbReference>
<accession>A0A225DAV0</accession>
<protein>
    <recommendedName>
        <fullName evidence="3">DUF1501 domain-containing protein</fullName>
    </recommendedName>
</protein>
<sequence length="42" mass="4556">MSDLHASIGHALGINPNKEVMTPLQRPMKLVDNGTPVAELFL</sequence>
<evidence type="ECO:0000313" key="2">
    <source>
        <dbReference type="Proteomes" id="UP000214646"/>
    </source>
</evidence>